<reference evidence="8" key="1">
    <citation type="submission" date="2021-02" db="EMBL/GenBank/DDBJ databases">
        <title>Infant gut strain persistence is associated with maternal origin, phylogeny, and functional potential including surface adhesion and iron acquisition.</title>
        <authorList>
            <person name="Lou Y.C."/>
        </authorList>
    </citation>
    <scope>NUCLEOTIDE SEQUENCE</scope>
    <source>
        <strain evidence="8">L2_039_000G1_dasL2_039_000G1_maxbin2.maxbin.077</strain>
    </source>
</reference>
<dbReference type="PANTHER" id="PTHR10629:SF52">
    <property type="entry name" value="DNA (CYTOSINE-5)-METHYLTRANSFERASE 1"/>
    <property type="match status" value="1"/>
</dbReference>
<dbReference type="GO" id="GO:0003677">
    <property type="term" value="F:DNA binding"/>
    <property type="evidence" value="ECO:0007669"/>
    <property type="project" value="TreeGrafter"/>
</dbReference>
<dbReference type="Proteomes" id="UP000811365">
    <property type="component" value="Unassembled WGS sequence"/>
</dbReference>
<dbReference type="EMBL" id="JAGZYH010000029">
    <property type="protein sequence ID" value="MBS6622195.1"/>
    <property type="molecule type" value="Genomic_DNA"/>
</dbReference>
<comment type="caution">
    <text evidence="8">The sequence shown here is derived from an EMBL/GenBank/DDBJ whole genome shotgun (WGS) entry which is preliminary data.</text>
</comment>
<keyword evidence="3 5" id="KW-0949">S-adenosyl-L-methionine</keyword>
<evidence type="ECO:0000256" key="5">
    <source>
        <dbReference type="PROSITE-ProRule" id="PRU01016"/>
    </source>
</evidence>
<evidence type="ECO:0000256" key="3">
    <source>
        <dbReference type="ARBA" id="ARBA00022691"/>
    </source>
</evidence>
<feature type="active site" evidence="5">
    <location>
        <position position="90"/>
    </location>
</feature>
<dbReference type="Gene3D" id="3.90.120.10">
    <property type="entry name" value="DNA Methylase, subunit A, domain 2"/>
    <property type="match status" value="1"/>
</dbReference>
<dbReference type="InterPro" id="IPR050390">
    <property type="entry name" value="C5-Methyltransferase"/>
</dbReference>
<evidence type="ECO:0000256" key="4">
    <source>
        <dbReference type="ARBA" id="ARBA00022747"/>
    </source>
</evidence>
<dbReference type="GO" id="GO:0003886">
    <property type="term" value="F:DNA (cytosine-5-)-methyltransferase activity"/>
    <property type="evidence" value="ECO:0007669"/>
    <property type="project" value="UniProtKB-EC"/>
</dbReference>
<sequence>MPVLVPGRALRVGEMFSGPGGIGTALNRAKSKNFSFEHLWATDWDADTCRTYQQNVLKHSPEALSICKDVRELDIDGLPIVDGFLYGFPCNDFSLVGESKGLDGNYGGLYSYGVKYINRANPLFFFAENVSGLSSANDGKAFKVILDALNHAGRFGYNITAHLYKFEEYGIPQARHRYIMIGIRGDLGLTFKVPKPSGILKSCSEALANIPPTAANQERTSQSKTVTQRLALIPEGMNVWQAEEAGLLPPELCLNVKGARLSQIYRRLDSKKPAYTITGSGGGGTHVYHWSENRALTNRERARLQTFPDDFVFCGSKESVRKQIGMAVPCDGAQLILEALLKTFEGQDYESVEPSVGTFEAGRFTI</sequence>
<evidence type="ECO:0000313" key="9">
    <source>
        <dbReference type="Proteomes" id="UP000811365"/>
    </source>
</evidence>
<evidence type="ECO:0000256" key="6">
    <source>
        <dbReference type="RuleBase" id="RU000416"/>
    </source>
</evidence>
<dbReference type="PRINTS" id="PR00105">
    <property type="entry name" value="C5METTRFRASE"/>
</dbReference>
<protein>
    <recommendedName>
        <fullName evidence="7">Cytosine-specific methyltransferase</fullName>
        <ecNumber evidence="7">2.1.1.37</ecNumber>
    </recommendedName>
</protein>
<dbReference type="Gene3D" id="3.40.50.150">
    <property type="entry name" value="Vaccinia Virus protein VP39"/>
    <property type="match status" value="1"/>
</dbReference>
<proteinExistence type="inferred from homology"/>
<dbReference type="InterPro" id="IPR018117">
    <property type="entry name" value="C5_DNA_meth_AS"/>
</dbReference>
<dbReference type="GO" id="GO:0044027">
    <property type="term" value="P:negative regulation of gene expression via chromosomal CpG island methylation"/>
    <property type="evidence" value="ECO:0007669"/>
    <property type="project" value="TreeGrafter"/>
</dbReference>
<evidence type="ECO:0000256" key="2">
    <source>
        <dbReference type="ARBA" id="ARBA00022679"/>
    </source>
</evidence>
<gene>
    <name evidence="8" type="ORF">KH315_08565</name>
</gene>
<dbReference type="InterPro" id="IPR001525">
    <property type="entry name" value="C5_MeTfrase"/>
</dbReference>
<dbReference type="PROSITE" id="PS51679">
    <property type="entry name" value="SAM_MT_C5"/>
    <property type="match status" value="1"/>
</dbReference>
<evidence type="ECO:0000256" key="7">
    <source>
        <dbReference type="RuleBase" id="RU000417"/>
    </source>
</evidence>
<dbReference type="EC" id="2.1.1.37" evidence="7"/>
<keyword evidence="2 5" id="KW-0808">Transferase</keyword>
<dbReference type="InterPro" id="IPR029063">
    <property type="entry name" value="SAM-dependent_MTases_sf"/>
</dbReference>
<dbReference type="PROSITE" id="PS00094">
    <property type="entry name" value="C5_MTASE_1"/>
    <property type="match status" value="1"/>
</dbReference>
<dbReference type="GO" id="GO:0009307">
    <property type="term" value="P:DNA restriction-modification system"/>
    <property type="evidence" value="ECO:0007669"/>
    <property type="project" value="UniProtKB-KW"/>
</dbReference>
<dbReference type="PANTHER" id="PTHR10629">
    <property type="entry name" value="CYTOSINE-SPECIFIC METHYLTRANSFERASE"/>
    <property type="match status" value="1"/>
</dbReference>
<organism evidence="8 9">
    <name type="scientific">Faecalibacterium prausnitzii</name>
    <dbReference type="NCBI Taxonomy" id="853"/>
    <lineage>
        <taxon>Bacteria</taxon>
        <taxon>Bacillati</taxon>
        <taxon>Bacillota</taxon>
        <taxon>Clostridia</taxon>
        <taxon>Eubacteriales</taxon>
        <taxon>Oscillospiraceae</taxon>
        <taxon>Faecalibacterium</taxon>
    </lineage>
</organism>
<dbReference type="GO" id="GO:0032259">
    <property type="term" value="P:methylation"/>
    <property type="evidence" value="ECO:0007669"/>
    <property type="project" value="UniProtKB-KW"/>
</dbReference>
<evidence type="ECO:0000256" key="1">
    <source>
        <dbReference type="ARBA" id="ARBA00022603"/>
    </source>
</evidence>
<name>A0A9E1GKU3_9FIRM</name>
<comment type="catalytic activity">
    <reaction evidence="7">
        <text>a 2'-deoxycytidine in DNA + S-adenosyl-L-methionine = a 5-methyl-2'-deoxycytidine in DNA + S-adenosyl-L-homocysteine + H(+)</text>
        <dbReference type="Rhea" id="RHEA:13681"/>
        <dbReference type="Rhea" id="RHEA-COMP:11369"/>
        <dbReference type="Rhea" id="RHEA-COMP:11370"/>
        <dbReference type="ChEBI" id="CHEBI:15378"/>
        <dbReference type="ChEBI" id="CHEBI:57856"/>
        <dbReference type="ChEBI" id="CHEBI:59789"/>
        <dbReference type="ChEBI" id="CHEBI:85452"/>
        <dbReference type="ChEBI" id="CHEBI:85454"/>
        <dbReference type="EC" id="2.1.1.37"/>
    </reaction>
</comment>
<dbReference type="Pfam" id="PF00145">
    <property type="entry name" value="DNA_methylase"/>
    <property type="match status" value="1"/>
</dbReference>
<keyword evidence="1 5" id="KW-0489">Methyltransferase</keyword>
<comment type="similarity">
    <text evidence="5 6">Belongs to the class I-like SAM-binding methyltransferase superfamily. C5-methyltransferase family.</text>
</comment>
<dbReference type="NCBIfam" id="TIGR00675">
    <property type="entry name" value="dcm"/>
    <property type="match status" value="1"/>
</dbReference>
<dbReference type="AlphaFoldDB" id="A0A9E1GKU3"/>
<accession>A0A9E1GKU3</accession>
<evidence type="ECO:0000313" key="8">
    <source>
        <dbReference type="EMBL" id="MBS6622195.1"/>
    </source>
</evidence>
<keyword evidence="4" id="KW-0680">Restriction system</keyword>
<dbReference type="SUPFAM" id="SSF53335">
    <property type="entry name" value="S-adenosyl-L-methionine-dependent methyltransferases"/>
    <property type="match status" value="1"/>
</dbReference>